<dbReference type="Proteomes" id="UP001500943">
    <property type="component" value="Unassembled WGS sequence"/>
</dbReference>
<evidence type="ECO:0000256" key="1">
    <source>
        <dbReference type="SAM" id="MobiDB-lite"/>
    </source>
</evidence>
<sequence>MGHLVVDSSAAEEHTPDHQAGTAPTTPAPRGLPHRKARTYLTNIETSLNYNEK</sequence>
<name>A0ABN1VYH5_9MICO</name>
<protein>
    <submittedName>
        <fullName evidence="2">Uncharacterized protein</fullName>
    </submittedName>
</protein>
<comment type="caution">
    <text evidence="2">The sequence shown here is derived from an EMBL/GenBank/DDBJ whole genome shotgun (WGS) entry which is preliminary data.</text>
</comment>
<proteinExistence type="predicted"/>
<evidence type="ECO:0000313" key="2">
    <source>
        <dbReference type="EMBL" id="GAA1226609.1"/>
    </source>
</evidence>
<organism evidence="2 3">
    <name type="scientific">Rhodoglobus aureus</name>
    <dbReference type="NCBI Taxonomy" id="191497"/>
    <lineage>
        <taxon>Bacteria</taxon>
        <taxon>Bacillati</taxon>
        <taxon>Actinomycetota</taxon>
        <taxon>Actinomycetes</taxon>
        <taxon>Micrococcales</taxon>
        <taxon>Microbacteriaceae</taxon>
        <taxon>Rhodoglobus</taxon>
    </lineage>
</organism>
<evidence type="ECO:0000313" key="3">
    <source>
        <dbReference type="Proteomes" id="UP001500943"/>
    </source>
</evidence>
<gene>
    <name evidence="2" type="ORF">GCM10009655_26590</name>
</gene>
<keyword evidence="3" id="KW-1185">Reference proteome</keyword>
<accession>A0ABN1VYH5</accession>
<feature type="region of interest" description="Disordered" evidence="1">
    <location>
        <begin position="1"/>
        <end position="36"/>
    </location>
</feature>
<reference evidence="2 3" key="1">
    <citation type="journal article" date="2019" name="Int. J. Syst. Evol. Microbiol.">
        <title>The Global Catalogue of Microorganisms (GCM) 10K type strain sequencing project: providing services to taxonomists for standard genome sequencing and annotation.</title>
        <authorList>
            <consortium name="The Broad Institute Genomics Platform"/>
            <consortium name="The Broad Institute Genome Sequencing Center for Infectious Disease"/>
            <person name="Wu L."/>
            <person name="Ma J."/>
        </authorList>
    </citation>
    <scope>NUCLEOTIDE SEQUENCE [LARGE SCALE GENOMIC DNA]</scope>
    <source>
        <strain evidence="2 3">JCM 12762</strain>
    </source>
</reference>
<dbReference type="EMBL" id="BAAAKW010000067">
    <property type="protein sequence ID" value="GAA1226609.1"/>
    <property type="molecule type" value="Genomic_DNA"/>
</dbReference>